<evidence type="ECO:0000259" key="9">
    <source>
        <dbReference type="Pfam" id="PF12804"/>
    </source>
</evidence>
<keyword evidence="5 8" id="KW-0460">Magnesium</keyword>
<dbReference type="PANTHER" id="PTHR19136:SF81">
    <property type="entry name" value="MOLYBDENUM COFACTOR GUANYLYLTRANSFERASE"/>
    <property type="match status" value="1"/>
</dbReference>
<feature type="binding site" evidence="8">
    <location>
        <begin position="14"/>
        <end position="16"/>
    </location>
    <ligand>
        <name>GTP</name>
        <dbReference type="ChEBI" id="CHEBI:37565"/>
    </ligand>
</feature>
<evidence type="ECO:0000256" key="1">
    <source>
        <dbReference type="ARBA" id="ARBA00022490"/>
    </source>
</evidence>
<evidence type="ECO:0000256" key="7">
    <source>
        <dbReference type="ARBA" id="ARBA00023150"/>
    </source>
</evidence>
<organism evidence="10 11">
    <name type="scientific">Flagellimonas ochracea</name>
    <dbReference type="NCBI Taxonomy" id="2696472"/>
    <lineage>
        <taxon>Bacteria</taxon>
        <taxon>Pseudomonadati</taxon>
        <taxon>Bacteroidota</taxon>
        <taxon>Flavobacteriia</taxon>
        <taxon>Flavobacteriales</taxon>
        <taxon>Flavobacteriaceae</taxon>
        <taxon>Flagellimonas</taxon>
    </lineage>
</organism>
<feature type="domain" description="MobA-like NTP transferase" evidence="9">
    <location>
        <begin position="11"/>
        <end position="155"/>
    </location>
</feature>
<dbReference type="GO" id="GO:0005737">
    <property type="term" value="C:cytoplasm"/>
    <property type="evidence" value="ECO:0007669"/>
    <property type="project" value="UniProtKB-SubCell"/>
</dbReference>
<dbReference type="GO" id="GO:0046872">
    <property type="term" value="F:metal ion binding"/>
    <property type="evidence" value="ECO:0007669"/>
    <property type="project" value="UniProtKB-KW"/>
</dbReference>
<evidence type="ECO:0000256" key="4">
    <source>
        <dbReference type="ARBA" id="ARBA00022741"/>
    </source>
</evidence>
<keyword evidence="3 8" id="KW-0479">Metal-binding</keyword>
<feature type="binding site" evidence="8">
    <location>
        <position position="26"/>
    </location>
    <ligand>
        <name>GTP</name>
        <dbReference type="ChEBI" id="CHEBI:37565"/>
    </ligand>
</feature>
<dbReference type="GO" id="GO:0006777">
    <property type="term" value="P:Mo-molybdopterin cofactor biosynthetic process"/>
    <property type="evidence" value="ECO:0007669"/>
    <property type="project" value="UniProtKB-KW"/>
</dbReference>
<gene>
    <name evidence="8" type="primary">mobA</name>
    <name evidence="10" type="ORF">GTQ34_03395</name>
</gene>
<feature type="binding site" evidence="8">
    <location>
        <position position="72"/>
    </location>
    <ligand>
        <name>GTP</name>
        <dbReference type="ChEBI" id="CHEBI:37565"/>
    </ligand>
</feature>
<proteinExistence type="inferred from homology"/>
<keyword evidence="7 8" id="KW-0501">Molybdenum cofactor biosynthesis</keyword>
<dbReference type="AlphaFoldDB" id="A0A964WWV4"/>
<evidence type="ECO:0000256" key="8">
    <source>
        <dbReference type="HAMAP-Rule" id="MF_00316"/>
    </source>
</evidence>
<dbReference type="RefSeq" id="WP_166522345.1">
    <property type="nucleotide sequence ID" value="NZ_JAAABI010000001.1"/>
</dbReference>
<dbReference type="Proteomes" id="UP000667650">
    <property type="component" value="Unassembled WGS sequence"/>
</dbReference>
<keyword evidence="1 8" id="KW-0963">Cytoplasm</keyword>
<dbReference type="Pfam" id="PF12804">
    <property type="entry name" value="NTP_transf_3"/>
    <property type="match status" value="1"/>
</dbReference>
<comment type="caution">
    <text evidence="10">The sequence shown here is derived from an EMBL/GenBank/DDBJ whole genome shotgun (WGS) entry which is preliminary data.</text>
</comment>
<name>A0A964WWV4_9FLAO</name>
<comment type="cofactor">
    <cofactor evidence="8">
        <name>Mg(2+)</name>
        <dbReference type="ChEBI" id="CHEBI:18420"/>
    </cofactor>
</comment>
<dbReference type="GO" id="GO:0005525">
    <property type="term" value="F:GTP binding"/>
    <property type="evidence" value="ECO:0007669"/>
    <property type="project" value="UniProtKB-UniRule"/>
</dbReference>
<dbReference type="HAMAP" id="MF_00316">
    <property type="entry name" value="MobA"/>
    <property type="match status" value="1"/>
</dbReference>
<feature type="binding site" evidence="8">
    <location>
        <position position="101"/>
    </location>
    <ligand>
        <name>Mg(2+)</name>
        <dbReference type="ChEBI" id="CHEBI:18420"/>
    </ligand>
</feature>
<keyword evidence="11" id="KW-1185">Reference proteome</keyword>
<comment type="caution">
    <text evidence="8">Lacks conserved residue(s) required for the propagation of feature annotation.</text>
</comment>
<dbReference type="EMBL" id="JAAABI010000001">
    <property type="protein sequence ID" value="NAY90954.1"/>
    <property type="molecule type" value="Genomic_DNA"/>
</dbReference>
<comment type="similarity">
    <text evidence="8">Belongs to the MobA family.</text>
</comment>
<reference evidence="10" key="1">
    <citation type="submission" date="2020-01" db="EMBL/GenBank/DDBJ databases">
        <title>Muricauda ochracea sp. nov., isolated from a tidal flat of Garorim bay in Korea.</title>
        <authorList>
            <person name="Kim D."/>
            <person name="Yoo Y."/>
            <person name="Kim J.-J."/>
        </authorList>
    </citation>
    <scope>NUCLEOTIDE SEQUENCE</scope>
    <source>
        <strain evidence="10">JGD-17</strain>
    </source>
</reference>
<comment type="catalytic activity">
    <reaction evidence="8">
        <text>Mo-molybdopterin + GTP + H(+) = Mo-molybdopterin guanine dinucleotide + diphosphate</text>
        <dbReference type="Rhea" id="RHEA:34243"/>
        <dbReference type="ChEBI" id="CHEBI:15378"/>
        <dbReference type="ChEBI" id="CHEBI:33019"/>
        <dbReference type="ChEBI" id="CHEBI:37565"/>
        <dbReference type="ChEBI" id="CHEBI:71302"/>
        <dbReference type="ChEBI" id="CHEBI:71310"/>
        <dbReference type="EC" id="2.7.7.77"/>
    </reaction>
</comment>
<comment type="domain">
    <text evidence="8">The N-terminal domain determines nucleotide recognition and specific binding, while the C-terminal domain determines the specific binding to the target protein.</text>
</comment>
<dbReference type="InterPro" id="IPR025877">
    <property type="entry name" value="MobA-like_NTP_Trfase"/>
</dbReference>
<dbReference type="InterPro" id="IPR013482">
    <property type="entry name" value="Molybde_CF_guanTrfase"/>
</dbReference>
<dbReference type="CDD" id="cd02503">
    <property type="entry name" value="MobA"/>
    <property type="match status" value="1"/>
</dbReference>
<dbReference type="EC" id="2.7.7.77" evidence="8"/>
<dbReference type="Gene3D" id="3.90.550.10">
    <property type="entry name" value="Spore Coat Polysaccharide Biosynthesis Protein SpsA, Chain A"/>
    <property type="match status" value="1"/>
</dbReference>
<dbReference type="PANTHER" id="PTHR19136">
    <property type="entry name" value="MOLYBDENUM COFACTOR GUANYLYLTRANSFERASE"/>
    <property type="match status" value="1"/>
</dbReference>
<protein>
    <recommendedName>
        <fullName evidence="8">Probable molybdenum cofactor guanylyltransferase</fullName>
        <shortName evidence="8">MoCo guanylyltransferase</shortName>
        <ecNumber evidence="8">2.7.7.77</ecNumber>
    </recommendedName>
    <alternativeName>
        <fullName evidence="8">GTP:molybdopterin guanylyltransferase</fullName>
    </alternativeName>
    <alternativeName>
        <fullName evidence="8">Mo-MPT guanylyltransferase</fullName>
    </alternativeName>
    <alternativeName>
        <fullName evidence="8">Molybdopterin guanylyltransferase</fullName>
    </alternativeName>
    <alternativeName>
        <fullName evidence="8">Molybdopterin-guanine dinucleotide synthase</fullName>
        <shortName evidence="8">MGD synthase</shortName>
    </alternativeName>
</protein>
<evidence type="ECO:0000313" key="10">
    <source>
        <dbReference type="EMBL" id="NAY90954.1"/>
    </source>
</evidence>
<keyword evidence="4 8" id="KW-0547">Nucleotide-binding</keyword>
<sequence length="198" mass="22596">MEDKNIPKLYGLVLAGGKSTRMGSDKNLIQYHGMPHQEYLYGLLNEVCNSVFLSIRPQQQASIPSHFKTIEDQNEYRGPFNGILSAHRLYPKAAWLVLACDLPLINSETIKQLAHRRNPNKLATSFATKKTKLPEPLITIWEPQGLERAKQYLETAESSCPRKFLINSDIELLYPDHDEVLYNANSISDYEYVKSKIS</sequence>
<accession>A0A964WWV4</accession>
<dbReference type="GO" id="GO:0061603">
    <property type="term" value="F:molybdenum cofactor guanylyltransferase activity"/>
    <property type="evidence" value="ECO:0007669"/>
    <property type="project" value="UniProtKB-EC"/>
</dbReference>
<comment type="function">
    <text evidence="8">Transfers a GMP moiety from GTP to Mo-molybdopterin (Mo-MPT) cofactor (Moco or molybdenum cofactor) to form Mo-molybdopterin guanine dinucleotide (Mo-MGD) cofactor.</text>
</comment>
<comment type="subcellular location">
    <subcellularLocation>
        <location evidence="8">Cytoplasm</location>
    </subcellularLocation>
</comment>
<evidence type="ECO:0000256" key="5">
    <source>
        <dbReference type="ARBA" id="ARBA00022842"/>
    </source>
</evidence>
<feature type="binding site" evidence="8">
    <location>
        <position position="101"/>
    </location>
    <ligand>
        <name>GTP</name>
        <dbReference type="ChEBI" id="CHEBI:37565"/>
    </ligand>
</feature>
<dbReference type="InterPro" id="IPR029044">
    <property type="entry name" value="Nucleotide-diphossugar_trans"/>
</dbReference>
<evidence type="ECO:0000256" key="2">
    <source>
        <dbReference type="ARBA" id="ARBA00022679"/>
    </source>
</evidence>
<evidence type="ECO:0000313" key="11">
    <source>
        <dbReference type="Proteomes" id="UP000667650"/>
    </source>
</evidence>
<keyword evidence="6 8" id="KW-0342">GTP-binding</keyword>
<evidence type="ECO:0000256" key="3">
    <source>
        <dbReference type="ARBA" id="ARBA00022723"/>
    </source>
</evidence>
<dbReference type="SUPFAM" id="SSF53448">
    <property type="entry name" value="Nucleotide-diphospho-sugar transferases"/>
    <property type="match status" value="1"/>
</dbReference>
<keyword evidence="2 8" id="KW-0808">Transferase</keyword>
<evidence type="ECO:0000256" key="6">
    <source>
        <dbReference type="ARBA" id="ARBA00023134"/>
    </source>
</evidence>